<sequence length="201" mass="22689">MQMDNAVASVADEVRREVQSEDAPAQSTVTGPAHQMNPSWRDATYDEHTEKENACEEIANQGEEGEGTNAEDIGEGARTTGNTRTIMRIRKRIMMKTLHIKERMRKVLLHYNVVDDELGPLQQILERVVEMRLSTSRKKVNALDGRINEALWKFENSLESLLTQQIPLQSEILTETVSIDLQSLENDVDSFIHTLKGCLVG</sequence>
<comment type="caution">
    <text evidence="2">The sequence shown here is derived from an EMBL/GenBank/DDBJ whole genome shotgun (WGS) entry which is preliminary data.</text>
</comment>
<name>A0ABD1GEI7_SALDI</name>
<dbReference type="Proteomes" id="UP001567538">
    <property type="component" value="Unassembled WGS sequence"/>
</dbReference>
<evidence type="ECO:0000313" key="2">
    <source>
        <dbReference type="EMBL" id="KAL1542532.1"/>
    </source>
</evidence>
<accession>A0ABD1GEI7</accession>
<evidence type="ECO:0000313" key="3">
    <source>
        <dbReference type="Proteomes" id="UP001567538"/>
    </source>
</evidence>
<keyword evidence="3" id="KW-1185">Reference proteome</keyword>
<gene>
    <name evidence="2" type="ORF">AAHA92_26614</name>
</gene>
<proteinExistence type="predicted"/>
<reference evidence="2 3" key="1">
    <citation type="submission" date="2024-06" db="EMBL/GenBank/DDBJ databases">
        <title>A chromosome level genome sequence of Diviner's sage (Salvia divinorum).</title>
        <authorList>
            <person name="Ford S.A."/>
            <person name="Ro D.-K."/>
            <person name="Ness R.W."/>
            <person name="Phillips M.A."/>
        </authorList>
    </citation>
    <scope>NUCLEOTIDE SEQUENCE [LARGE SCALE GENOMIC DNA]</scope>
    <source>
        <strain evidence="2">SAF-2024a</strain>
        <tissue evidence="2">Leaf</tissue>
    </source>
</reference>
<evidence type="ECO:0000256" key="1">
    <source>
        <dbReference type="SAM" id="MobiDB-lite"/>
    </source>
</evidence>
<feature type="region of interest" description="Disordered" evidence="1">
    <location>
        <begin position="58"/>
        <end position="78"/>
    </location>
</feature>
<protein>
    <submittedName>
        <fullName evidence="2">Late blight resistance protein R1A-10 isoform X3</fullName>
    </submittedName>
</protein>
<feature type="region of interest" description="Disordered" evidence="1">
    <location>
        <begin position="1"/>
        <end position="40"/>
    </location>
</feature>
<dbReference type="EMBL" id="JBEAFC010000009">
    <property type="protein sequence ID" value="KAL1542532.1"/>
    <property type="molecule type" value="Genomic_DNA"/>
</dbReference>
<organism evidence="2 3">
    <name type="scientific">Salvia divinorum</name>
    <name type="common">Maria pastora</name>
    <name type="synonym">Diviner's sage</name>
    <dbReference type="NCBI Taxonomy" id="28513"/>
    <lineage>
        <taxon>Eukaryota</taxon>
        <taxon>Viridiplantae</taxon>
        <taxon>Streptophyta</taxon>
        <taxon>Embryophyta</taxon>
        <taxon>Tracheophyta</taxon>
        <taxon>Spermatophyta</taxon>
        <taxon>Magnoliopsida</taxon>
        <taxon>eudicotyledons</taxon>
        <taxon>Gunneridae</taxon>
        <taxon>Pentapetalae</taxon>
        <taxon>asterids</taxon>
        <taxon>lamiids</taxon>
        <taxon>Lamiales</taxon>
        <taxon>Lamiaceae</taxon>
        <taxon>Nepetoideae</taxon>
        <taxon>Mentheae</taxon>
        <taxon>Salviinae</taxon>
        <taxon>Salvia</taxon>
        <taxon>Salvia subgen. Calosphace</taxon>
    </lineage>
</organism>
<dbReference type="Gene3D" id="1.20.5.4130">
    <property type="match status" value="1"/>
</dbReference>
<dbReference type="AlphaFoldDB" id="A0ABD1GEI7"/>